<name>A0ABQ3MVF0_9PSEU</name>
<keyword evidence="2" id="KW-1185">Reference proteome</keyword>
<organism evidence="1 2">
    <name type="scientific">Lentzea cavernae</name>
    <dbReference type="NCBI Taxonomy" id="2020703"/>
    <lineage>
        <taxon>Bacteria</taxon>
        <taxon>Bacillati</taxon>
        <taxon>Actinomycetota</taxon>
        <taxon>Actinomycetes</taxon>
        <taxon>Pseudonocardiales</taxon>
        <taxon>Pseudonocardiaceae</taxon>
        <taxon>Lentzea</taxon>
    </lineage>
</organism>
<proteinExistence type="predicted"/>
<dbReference type="RefSeq" id="WP_191305214.1">
    <property type="nucleotide sequence ID" value="NZ_BNAR01000024.1"/>
</dbReference>
<reference evidence="2" key="1">
    <citation type="journal article" date="2019" name="Int. J. Syst. Evol. Microbiol.">
        <title>The Global Catalogue of Microorganisms (GCM) 10K type strain sequencing project: providing services to taxonomists for standard genome sequencing and annotation.</title>
        <authorList>
            <consortium name="The Broad Institute Genomics Platform"/>
            <consortium name="The Broad Institute Genome Sequencing Center for Infectious Disease"/>
            <person name="Wu L."/>
            <person name="Ma J."/>
        </authorList>
    </citation>
    <scope>NUCLEOTIDE SEQUENCE [LARGE SCALE GENOMIC DNA]</scope>
    <source>
        <strain evidence="2">CGMCC 4.7367</strain>
    </source>
</reference>
<protein>
    <submittedName>
        <fullName evidence="1">Uncharacterized protein</fullName>
    </submittedName>
</protein>
<sequence>MKGCGLCWTEAELALLDGDPALVPDEVVWQFAWEVEDHFEPDEYGPAWRRLAHRVVGLLTEDPDSRLTMGLTWAGFSHWPEAERTALYAQVTDIVLRAASDEERHKDLGELIEAAAQLDQSMVPWLRLVDTLPDEVVEHLAEEWSDCDKASSTFGTWLRWTDPTPQDEVLEWLSTR</sequence>
<dbReference type="Proteomes" id="UP000605568">
    <property type="component" value="Unassembled WGS sequence"/>
</dbReference>
<comment type="caution">
    <text evidence="1">The sequence shown here is derived from an EMBL/GenBank/DDBJ whole genome shotgun (WGS) entry which is preliminary data.</text>
</comment>
<evidence type="ECO:0000313" key="2">
    <source>
        <dbReference type="Proteomes" id="UP000605568"/>
    </source>
</evidence>
<dbReference type="EMBL" id="BNAR01000024">
    <property type="protein sequence ID" value="GHH60972.1"/>
    <property type="molecule type" value="Genomic_DNA"/>
</dbReference>
<evidence type="ECO:0000313" key="1">
    <source>
        <dbReference type="EMBL" id="GHH60972.1"/>
    </source>
</evidence>
<gene>
    <name evidence="1" type="ORF">GCM10017774_86260</name>
</gene>
<accession>A0ABQ3MVF0</accession>